<evidence type="ECO:0000256" key="2">
    <source>
        <dbReference type="ARBA" id="ARBA00004651"/>
    </source>
</evidence>
<organism evidence="12 13">
    <name type="scientific">Conyzicola nivalis</name>
    <dbReference type="NCBI Taxonomy" id="1477021"/>
    <lineage>
        <taxon>Bacteria</taxon>
        <taxon>Bacillati</taxon>
        <taxon>Actinomycetota</taxon>
        <taxon>Actinomycetes</taxon>
        <taxon>Micrococcales</taxon>
        <taxon>Microbacteriaceae</taxon>
        <taxon>Conyzicola</taxon>
    </lineage>
</organism>
<comment type="caution">
    <text evidence="12">The sequence shown here is derived from an EMBL/GenBank/DDBJ whole genome shotgun (WGS) entry which is preliminary data.</text>
</comment>
<comment type="catalytic activity">
    <reaction evidence="9 10">
        <text>4 Fe(II)-[cytochrome c] + O2 + 8 H(+)(in) = 4 Fe(III)-[cytochrome c] + 2 H2O + 4 H(+)(out)</text>
        <dbReference type="Rhea" id="RHEA:11436"/>
        <dbReference type="Rhea" id="RHEA-COMP:10350"/>
        <dbReference type="Rhea" id="RHEA-COMP:14399"/>
        <dbReference type="ChEBI" id="CHEBI:15377"/>
        <dbReference type="ChEBI" id="CHEBI:15378"/>
        <dbReference type="ChEBI" id="CHEBI:15379"/>
        <dbReference type="ChEBI" id="CHEBI:29033"/>
        <dbReference type="ChEBI" id="CHEBI:29034"/>
        <dbReference type="EC" id="7.1.1.9"/>
    </reaction>
</comment>
<protein>
    <recommendedName>
        <fullName evidence="10">Cytochrome c oxidase polypeptide 4</fullName>
        <ecNumber evidence="10">7.1.1.9</ecNumber>
    </recommendedName>
    <alternativeName>
        <fullName evidence="10">Cytochrome aa3 subunit 4</fullName>
    </alternativeName>
    <alternativeName>
        <fullName evidence="10">Cytochrome c oxidase polypeptide IV</fullName>
    </alternativeName>
</protein>
<evidence type="ECO:0000313" key="13">
    <source>
        <dbReference type="Proteomes" id="UP000606922"/>
    </source>
</evidence>
<keyword evidence="7 11" id="KW-1133">Transmembrane helix</keyword>
<dbReference type="EC" id="7.1.1.9" evidence="10"/>
<evidence type="ECO:0000256" key="5">
    <source>
        <dbReference type="ARBA" id="ARBA00022692"/>
    </source>
</evidence>
<evidence type="ECO:0000256" key="4">
    <source>
        <dbReference type="ARBA" id="ARBA00022475"/>
    </source>
</evidence>
<dbReference type="GO" id="GO:0004129">
    <property type="term" value="F:cytochrome-c oxidase activity"/>
    <property type="evidence" value="ECO:0007669"/>
    <property type="project" value="UniProtKB-EC"/>
</dbReference>
<evidence type="ECO:0000256" key="8">
    <source>
        <dbReference type="ARBA" id="ARBA00023136"/>
    </source>
</evidence>
<evidence type="ECO:0000256" key="6">
    <source>
        <dbReference type="ARBA" id="ARBA00022967"/>
    </source>
</evidence>
<dbReference type="GO" id="GO:0022900">
    <property type="term" value="P:electron transport chain"/>
    <property type="evidence" value="ECO:0007669"/>
    <property type="project" value="InterPro"/>
</dbReference>
<keyword evidence="6 10" id="KW-1278">Translocase</keyword>
<evidence type="ECO:0000256" key="7">
    <source>
        <dbReference type="ARBA" id="ARBA00022989"/>
    </source>
</evidence>
<dbReference type="RefSeq" id="WP_188509222.1">
    <property type="nucleotide sequence ID" value="NZ_BMGB01000001.1"/>
</dbReference>
<comment type="function">
    <text evidence="1 10">Part of cytochrome c oxidase, its function is unknown.</text>
</comment>
<dbReference type="InterPro" id="IPR021050">
    <property type="entry name" value="Cyt_c_oxidase_su4_actinobac"/>
</dbReference>
<gene>
    <name evidence="12" type="primary">ctaF</name>
    <name evidence="12" type="ORF">GCM10010979_06040</name>
</gene>
<dbReference type="EMBL" id="BMGB01000001">
    <property type="protein sequence ID" value="GGA94317.1"/>
    <property type="molecule type" value="Genomic_DNA"/>
</dbReference>
<comment type="subcellular location">
    <subcellularLocation>
        <location evidence="2">Cell membrane</location>
        <topology evidence="2">Multi-pass membrane protein</topology>
    </subcellularLocation>
</comment>
<keyword evidence="4 10" id="KW-1003">Cell membrane</keyword>
<dbReference type="Pfam" id="PF12270">
    <property type="entry name" value="Cyt_c_ox_IV"/>
    <property type="match status" value="1"/>
</dbReference>
<dbReference type="AlphaFoldDB" id="A0A916SCX5"/>
<feature type="transmembrane region" description="Helical" evidence="11">
    <location>
        <begin position="99"/>
        <end position="132"/>
    </location>
</feature>
<evidence type="ECO:0000256" key="10">
    <source>
        <dbReference type="PIRNR" id="PIRNR017385"/>
    </source>
</evidence>
<keyword evidence="5 11" id="KW-0812">Transmembrane</keyword>
<sequence length="141" mass="15336">MKANINLFWVLFAFCVVADIAYIIWSLADPIHGGRIEWVGTLGIGLAGVLSGFIAFYVGAVHRSQGGVLPEDRLDANIDDGDAEQGFFSPWSWWPVMLAAALSLMFLGLAVGVWISIIGAAIVAISIVGWVYEYYRGNFAH</sequence>
<evidence type="ECO:0000256" key="9">
    <source>
        <dbReference type="ARBA" id="ARBA00047816"/>
    </source>
</evidence>
<feature type="transmembrane region" description="Helical" evidence="11">
    <location>
        <begin position="39"/>
        <end position="60"/>
    </location>
</feature>
<dbReference type="Proteomes" id="UP000606922">
    <property type="component" value="Unassembled WGS sequence"/>
</dbReference>
<evidence type="ECO:0000313" key="12">
    <source>
        <dbReference type="EMBL" id="GGA94317.1"/>
    </source>
</evidence>
<comment type="similarity">
    <text evidence="3 10">Belongs to the cytochrome c oxidase bacterial subunit CtaF family.</text>
</comment>
<feature type="transmembrane region" description="Helical" evidence="11">
    <location>
        <begin position="6"/>
        <end position="27"/>
    </location>
</feature>
<evidence type="ECO:0000256" key="11">
    <source>
        <dbReference type="SAM" id="Phobius"/>
    </source>
</evidence>
<evidence type="ECO:0000256" key="3">
    <source>
        <dbReference type="ARBA" id="ARBA00006870"/>
    </source>
</evidence>
<dbReference type="GO" id="GO:0005886">
    <property type="term" value="C:plasma membrane"/>
    <property type="evidence" value="ECO:0007669"/>
    <property type="project" value="UniProtKB-SubCell"/>
</dbReference>
<name>A0A916SCX5_9MICO</name>
<reference evidence="12" key="1">
    <citation type="journal article" date="2014" name="Int. J. Syst. Evol. Microbiol.">
        <title>Complete genome sequence of Corynebacterium casei LMG S-19264T (=DSM 44701T), isolated from a smear-ripened cheese.</title>
        <authorList>
            <consortium name="US DOE Joint Genome Institute (JGI-PGF)"/>
            <person name="Walter F."/>
            <person name="Albersmeier A."/>
            <person name="Kalinowski J."/>
            <person name="Ruckert C."/>
        </authorList>
    </citation>
    <scope>NUCLEOTIDE SEQUENCE</scope>
    <source>
        <strain evidence="12">CGMCC 1.12813</strain>
    </source>
</reference>
<keyword evidence="13" id="KW-1185">Reference proteome</keyword>
<reference evidence="12" key="2">
    <citation type="submission" date="2020-09" db="EMBL/GenBank/DDBJ databases">
        <authorList>
            <person name="Sun Q."/>
            <person name="Zhou Y."/>
        </authorList>
    </citation>
    <scope>NUCLEOTIDE SEQUENCE</scope>
    <source>
        <strain evidence="12">CGMCC 1.12813</strain>
    </source>
</reference>
<keyword evidence="8 10" id="KW-0472">Membrane</keyword>
<accession>A0A916SCX5</accession>
<evidence type="ECO:0000256" key="1">
    <source>
        <dbReference type="ARBA" id="ARBA00002536"/>
    </source>
</evidence>
<dbReference type="PIRSF" id="PIRSF017385">
    <property type="entry name" value="CtaF"/>
    <property type="match status" value="1"/>
</dbReference>
<comment type="subunit">
    <text evidence="10">Associates with subunits I, II and III to form cytochrome c oxidase.</text>
</comment>
<proteinExistence type="inferred from homology"/>